<reference evidence="1 2" key="1">
    <citation type="submission" date="2019-02" db="EMBL/GenBank/DDBJ databases">
        <title>Bacterial novel species Emticicia sp. 17J42-9 isolated from soil.</title>
        <authorList>
            <person name="Jung H.-Y."/>
        </authorList>
    </citation>
    <scope>NUCLEOTIDE SEQUENCE [LARGE SCALE GENOMIC DNA]</scope>
    <source>
        <strain evidence="1 2">17J42-9</strain>
    </source>
</reference>
<dbReference type="RefSeq" id="WP_130019412.1">
    <property type="nucleotide sequence ID" value="NZ_SEWF01000003.1"/>
</dbReference>
<name>A0A4Q5M5R8_9BACT</name>
<dbReference type="EMBL" id="SEWF01000003">
    <property type="protein sequence ID" value="RYU97217.1"/>
    <property type="molecule type" value="Genomic_DNA"/>
</dbReference>
<dbReference type="OrthoDB" id="961763at2"/>
<dbReference type="AlphaFoldDB" id="A0A4Q5M5R8"/>
<sequence>MAKNKNFTFESLVPTKNTEQSTATVNQPAAIAALQDNGPSTKVTFDCPNELVETMKDYGYWEGMSQKDIIIEALGVFFEDKKIKERPEKVKMRKKVGRKPKALKAFLN</sequence>
<protein>
    <submittedName>
        <fullName evidence="1">Uncharacterized protein</fullName>
    </submittedName>
</protein>
<gene>
    <name evidence="1" type="ORF">EWM59_02710</name>
</gene>
<organism evidence="1 2">
    <name type="scientific">Emticicia agri</name>
    <dbReference type="NCBI Taxonomy" id="2492393"/>
    <lineage>
        <taxon>Bacteria</taxon>
        <taxon>Pseudomonadati</taxon>
        <taxon>Bacteroidota</taxon>
        <taxon>Cytophagia</taxon>
        <taxon>Cytophagales</taxon>
        <taxon>Leadbetterellaceae</taxon>
        <taxon>Emticicia</taxon>
    </lineage>
</organism>
<accession>A0A4Q5M5R8</accession>
<evidence type="ECO:0000313" key="1">
    <source>
        <dbReference type="EMBL" id="RYU97217.1"/>
    </source>
</evidence>
<comment type="caution">
    <text evidence="1">The sequence shown here is derived from an EMBL/GenBank/DDBJ whole genome shotgun (WGS) entry which is preliminary data.</text>
</comment>
<proteinExistence type="predicted"/>
<keyword evidence="2" id="KW-1185">Reference proteome</keyword>
<dbReference type="Proteomes" id="UP000293162">
    <property type="component" value="Unassembled WGS sequence"/>
</dbReference>
<evidence type="ECO:0000313" key="2">
    <source>
        <dbReference type="Proteomes" id="UP000293162"/>
    </source>
</evidence>